<evidence type="ECO:0000256" key="2">
    <source>
        <dbReference type="ARBA" id="ARBA00022692"/>
    </source>
</evidence>
<evidence type="ECO:0000256" key="5">
    <source>
        <dbReference type="SAM" id="MobiDB-lite"/>
    </source>
</evidence>
<dbReference type="PANTHER" id="PTHR42910:SF1">
    <property type="entry name" value="MAJOR FACILITATOR SUPERFAMILY (MFS) PROFILE DOMAIN-CONTAINING PROTEIN"/>
    <property type="match status" value="1"/>
</dbReference>
<evidence type="ECO:0000256" key="6">
    <source>
        <dbReference type="SAM" id="Phobius"/>
    </source>
</evidence>
<dbReference type="InterPro" id="IPR011701">
    <property type="entry name" value="MFS"/>
</dbReference>
<feature type="transmembrane region" description="Helical" evidence="6">
    <location>
        <begin position="210"/>
        <end position="230"/>
    </location>
</feature>
<protein>
    <submittedName>
        <fullName evidence="8">MFS transporter</fullName>
    </submittedName>
</protein>
<reference evidence="9" key="1">
    <citation type="journal article" date="2019" name="Int. J. Syst. Evol. Microbiol.">
        <title>The Global Catalogue of Microorganisms (GCM) 10K type strain sequencing project: providing services to taxonomists for standard genome sequencing and annotation.</title>
        <authorList>
            <consortium name="The Broad Institute Genomics Platform"/>
            <consortium name="The Broad Institute Genome Sequencing Center for Infectious Disease"/>
            <person name="Wu L."/>
            <person name="Ma J."/>
        </authorList>
    </citation>
    <scope>NUCLEOTIDE SEQUENCE [LARGE SCALE GENOMIC DNA]</scope>
    <source>
        <strain evidence="9">JCM 18304</strain>
    </source>
</reference>
<dbReference type="EMBL" id="BAABJQ010000024">
    <property type="protein sequence ID" value="GAA5195489.1"/>
    <property type="molecule type" value="Genomic_DNA"/>
</dbReference>
<dbReference type="PANTHER" id="PTHR42910">
    <property type="entry name" value="TRANSPORTER SCO4007-RELATED"/>
    <property type="match status" value="1"/>
</dbReference>
<evidence type="ECO:0000259" key="7">
    <source>
        <dbReference type="PROSITE" id="PS50850"/>
    </source>
</evidence>
<gene>
    <name evidence="8" type="ORF">GCM10023322_62290</name>
</gene>
<feature type="transmembrane region" description="Helical" evidence="6">
    <location>
        <begin position="147"/>
        <end position="172"/>
    </location>
</feature>
<dbReference type="Pfam" id="PF07690">
    <property type="entry name" value="MFS_1"/>
    <property type="match status" value="1"/>
</dbReference>
<proteinExistence type="predicted"/>
<feature type="transmembrane region" description="Helical" evidence="6">
    <location>
        <begin position="385"/>
        <end position="403"/>
    </location>
</feature>
<dbReference type="Proteomes" id="UP001501570">
    <property type="component" value="Unassembled WGS sequence"/>
</dbReference>
<feature type="transmembrane region" description="Helical" evidence="6">
    <location>
        <begin position="323"/>
        <end position="340"/>
    </location>
</feature>
<dbReference type="InterPro" id="IPR020846">
    <property type="entry name" value="MFS_dom"/>
</dbReference>
<keyword evidence="9" id="KW-1185">Reference proteome</keyword>
<feature type="transmembrane region" description="Helical" evidence="6">
    <location>
        <begin position="93"/>
        <end position="111"/>
    </location>
</feature>
<evidence type="ECO:0000256" key="4">
    <source>
        <dbReference type="ARBA" id="ARBA00023136"/>
    </source>
</evidence>
<dbReference type="SUPFAM" id="SSF103473">
    <property type="entry name" value="MFS general substrate transporter"/>
    <property type="match status" value="1"/>
</dbReference>
<feature type="transmembrane region" description="Helical" evidence="6">
    <location>
        <begin position="184"/>
        <end position="204"/>
    </location>
</feature>
<feature type="transmembrane region" description="Helical" evidence="6">
    <location>
        <begin position="123"/>
        <end position="141"/>
    </location>
</feature>
<comment type="subcellular location">
    <subcellularLocation>
        <location evidence="1">Cell membrane</location>
        <topology evidence="1">Multi-pass membrane protein</topology>
    </subcellularLocation>
</comment>
<feature type="region of interest" description="Disordered" evidence="5">
    <location>
        <begin position="1"/>
        <end position="47"/>
    </location>
</feature>
<evidence type="ECO:0000256" key="1">
    <source>
        <dbReference type="ARBA" id="ARBA00004651"/>
    </source>
</evidence>
<keyword evidence="3 6" id="KW-1133">Transmembrane helix</keyword>
<dbReference type="CDD" id="cd17324">
    <property type="entry name" value="MFS_NepI_like"/>
    <property type="match status" value="1"/>
</dbReference>
<accession>A0ABP9SGR4</accession>
<keyword evidence="2 6" id="KW-0812">Transmembrane</keyword>
<evidence type="ECO:0000313" key="8">
    <source>
        <dbReference type="EMBL" id="GAA5195489.1"/>
    </source>
</evidence>
<feature type="transmembrane region" description="Helical" evidence="6">
    <location>
        <begin position="409"/>
        <end position="428"/>
    </location>
</feature>
<dbReference type="InterPro" id="IPR036259">
    <property type="entry name" value="MFS_trans_sf"/>
</dbReference>
<keyword evidence="4 6" id="KW-0472">Membrane</keyword>
<feature type="domain" description="Major facilitator superfamily (MFS) profile" evidence="7">
    <location>
        <begin position="54"/>
        <end position="435"/>
    </location>
</feature>
<feature type="transmembrane region" description="Helical" evidence="6">
    <location>
        <begin position="54"/>
        <end position="73"/>
    </location>
</feature>
<comment type="caution">
    <text evidence="8">The sequence shown here is derived from an EMBL/GenBank/DDBJ whole genome shotgun (WGS) entry which is preliminary data.</text>
</comment>
<dbReference type="Gene3D" id="1.20.1250.20">
    <property type="entry name" value="MFS general substrate transporter like domains"/>
    <property type="match status" value="1"/>
</dbReference>
<evidence type="ECO:0000313" key="9">
    <source>
        <dbReference type="Proteomes" id="UP001501570"/>
    </source>
</evidence>
<dbReference type="RefSeq" id="WP_345635655.1">
    <property type="nucleotide sequence ID" value="NZ_BAABJQ010000024.1"/>
</dbReference>
<sequence>MSGGVTRTVDSGRGAEPGQVAAGSGVQTPGADGPGTPDAPGTNASGVEPSGRSLRLITVVLAFACGLTVANLYYAQPLLAPIAHSLHASQGTAALIVTMTQLGYALGLVLLLPLGDLLENRSLASRTLLGTAAALAIAALAPNIGVLLAVSVLIGLTSVVAQILVPLAAHLAPADQRGRVVGRVMSGLLLGILLARTVASLVAAQWGWRSIYVISAVLMLVVLVILVRVLPRRRPASSVRYPQLLASVGQLIRTEPILRRRAACQALMFAAFSSFWTSISYELIDAHHLSQTGIGIFALVGAAGAAAAPLAGGLGDRGHGGRFSGVALALGVVAMAVAGFGRGSLLLLAAGAVLLDLAVQGHQVFSQQEIYQLRPEARARINSVFMGSIFVAGAIASAVSGVLYQRSGWLSVTVFGGVLPVIALVIWATGRVRTARR</sequence>
<feature type="transmembrane region" description="Helical" evidence="6">
    <location>
        <begin position="293"/>
        <end position="311"/>
    </location>
</feature>
<organism evidence="8 9">
    <name type="scientific">Rugosimonospora acidiphila</name>
    <dbReference type="NCBI Taxonomy" id="556531"/>
    <lineage>
        <taxon>Bacteria</taxon>
        <taxon>Bacillati</taxon>
        <taxon>Actinomycetota</taxon>
        <taxon>Actinomycetes</taxon>
        <taxon>Micromonosporales</taxon>
        <taxon>Micromonosporaceae</taxon>
        <taxon>Rugosimonospora</taxon>
    </lineage>
</organism>
<name>A0ABP9SGR4_9ACTN</name>
<dbReference type="PROSITE" id="PS50850">
    <property type="entry name" value="MFS"/>
    <property type="match status" value="1"/>
</dbReference>
<feature type="compositionally biased region" description="Low complexity" evidence="5">
    <location>
        <begin position="28"/>
        <end position="42"/>
    </location>
</feature>
<evidence type="ECO:0000256" key="3">
    <source>
        <dbReference type="ARBA" id="ARBA00022989"/>
    </source>
</evidence>